<proteinExistence type="predicted"/>
<evidence type="ECO:0000313" key="12">
    <source>
        <dbReference type="Proteomes" id="UP000245362"/>
    </source>
</evidence>
<organism evidence="11 12">
    <name type="scientific">Vibrio albus</name>
    <dbReference type="NCBI Taxonomy" id="2200953"/>
    <lineage>
        <taxon>Bacteria</taxon>
        <taxon>Pseudomonadati</taxon>
        <taxon>Pseudomonadota</taxon>
        <taxon>Gammaproteobacteria</taxon>
        <taxon>Vibrionales</taxon>
        <taxon>Vibrionaceae</taxon>
        <taxon>Vibrio</taxon>
    </lineage>
</organism>
<dbReference type="PROSITE" id="PS00409">
    <property type="entry name" value="PROKAR_NTER_METHYL"/>
    <property type="match status" value="1"/>
</dbReference>
<accession>A0A2U3B8A2</accession>
<dbReference type="SUPFAM" id="SSF54523">
    <property type="entry name" value="Pili subunits"/>
    <property type="match status" value="1"/>
</dbReference>
<comment type="subcellular location">
    <subcellularLocation>
        <location evidence="1">Cell inner membrane</location>
        <topology evidence="1">Single-pass membrane protein</topology>
    </subcellularLocation>
</comment>
<dbReference type="NCBIfam" id="TIGR02532">
    <property type="entry name" value="IV_pilin_GFxxxE"/>
    <property type="match status" value="1"/>
</dbReference>
<dbReference type="InterPro" id="IPR012902">
    <property type="entry name" value="N_methyl_site"/>
</dbReference>
<evidence type="ECO:0000256" key="9">
    <source>
        <dbReference type="ARBA" id="ARBA00030775"/>
    </source>
</evidence>
<name>A0A2U3B8A2_9VIBR</name>
<dbReference type="RefSeq" id="WP_109320084.1">
    <property type="nucleotide sequence ID" value="NZ_QFWT01000006.1"/>
</dbReference>
<dbReference type="InterPro" id="IPR045584">
    <property type="entry name" value="Pilin-like"/>
</dbReference>
<evidence type="ECO:0000256" key="1">
    <source>
        <dbReference type="ARBA" id="ARBA00004377"/>
    </source>
</evidence>
<evidence type="ECO:0000256" key="7">
    <source>
        <dbReference type="ARBA" id="ARBA00022989"/>
    </source>
</evidence>
<dbReference type="NCBIfam" id="TIGR01708">
    <property type="entry name" value="typeII_sec_gspH"/>
    <property type="match status" value="1"/>
</dbReference>
<dbReference type="GO" id="GO:0015627">
    <property type="term" value="C:type II protein secretion system complex"/>
    <property type="evidence" value="ECO:0007669"/>
    <property type="project" value="InterPro"/>
</dbReference>
<dbReference type="Proteomes" id="UP000245362">
    <property type="component" value="Unassembled WGS sequence"/>
</dbReference>
<keyword evidence="4" id="KW-0488">Methylation</keyword>
<keyword evidence="6 10" id="KW-0812">Transmembrane</keyword>
<keyword evidence="5" id="KW-0997">Cell inner membrane</keyword>
<keyword evidence="7 10" id="KW-1133">Transmembrane helix</keyword>
<keyword evidence="3" id="KW-1003">Cell membrane</keyword>
<evidence type="ECO:0000256" key="2">
    <source>
        <dbReference type="ARBA" id="ARBA00021549"/>
    </source>
</evidence>
<dbReference type="GO" id="GO:0015628">
    <property type="term" value="P:protein secretion by the type II secretion system"/>
    <property type="evidence" value="ECO:0007669"/>
    <property type="project" value="InterPro"/>
</dbReference>
<evidence type="ECO:0000256" key="5">
    <source>
        <dbReference type="ARBA" id="ARBA00022519"/>
    </source>
</evidence>
<keyword evidence="8 10" id="KW-0472">Membrane</keyword>
<dbReference type="Gene3D" id="3.55.40.10">
    <property type="entry name" value="minor pseudopilin epsh domain"/>
    <property type="match status" value="1"/>
</dbReference>
<keyword evidence="12" id="KW-1185">Reference proteome</keyword>
<evidence type="ECO:0000256" key="8">
    <source>
        <dbReference type="ARBA" id="ARBA00023136"/>
    </source>
</evidence>
<evidence type="ECO:0000256" key="3">
    <source>
        <dbReference type="ARBA" id="ARBA00022475"/>
    </source>
</evidence>
<reference evidence="11 12" key="1">
    <citation type="submission" date="2018-05" db="EMBL/GenBank/DDBJ databases">
        <title>Vibrio limimaris sp. nov., isolated from marine sediment.</title>
        <authorList>
            <person name="Li C.-M."/>
        </authorList>
    </citation>
    <scope>NUCLEOTIDE SEQUENCE [LARGE SCALE GENOMIC DNA]</scope>
    <source>
        <strain evidence="11 12">E4404</strain>
    </source>
</reference>
<gene>
    <name evidence="11" type="primary">gspH</name>
    <name evidence="11" type="ORF">DI392_11650</name>
</gene>
<evidence type="ECO:0000256" key="4">
    <source>
        <dbReference type="ARBA" id="ARBA00022481"/>
    </source>
</evidence>
<dbReference type="AlphaFoldDB" id="A0A2U3B8A2"/>
<protein>
    <recommendedName>
        <fullName evidence="2">Type II secretion system protein H</fullName>
    </recommendedName>
    <alternativeName>
        <fullName evidence="9">General secretion pathway protein H</fullName>
    </alternativeName>
</protein>
<evidence type="ECO:0000256" key="10">
    <source>
        <dbReference type="SAM" id="Phobius"/>
    </source>
</evidence>
<feature type="transmembrane region" description="Helical" evidence="10">
    <location>
        <begin position="12"/>
        <end position="30"/>
    </location>
</feature>
<dbReference type="InterPro" id="IPR002416">
    <property type="entry name" value="T2SS_protein-GspH"/>
</dbReference>
<dbReference type="Pfam" id="PF07963">
    <property type="entry name" value="N_methyl"/>
    <property type="match status" value="1"/>
</dbReference>
<dbReference type="InterPro" id="IPR049875">
    <property type="entry name" value="TypeII_GspH"/>
</dbReference>
<comment type="caution">
    <text evidence="11">The sequence shown here is derived from an EMBL/GenBank/DDBJ whole genome shotgun (WGS) entry which is preliminary data.</text>
</comment>
<dbReference type="EMBL" id="QFWT01000006">
    <property type="protein sequence ID" value="PWI32965.1"/>
    <property type="molecule type" value="Genomic_DNA"/>
</dbReference>
<dbReference type="PRINTS" id="PR00885">
    <property type="entry name" value="BCTERIALGSPH"/>
</dbReference>
<evidence type="ECO:0000313" key="11">
    <source>
        <dbReference type="EMBL" id="PWI32965.1"/>
    </source>
</evidence>
<dbReference type="GO" id="GO:0005886">
    <property type="term" value="C:plasma membrane"/>
    <property type="evidence" value="ECO:0007669"/>
    <property type="project" value="UniProtKB-SubCell"/>
</dbReference>
<evidence type="ECO:0000256" key="6">
    <source>
        <dbReference type="ARBA" id="ARBA00022692"/>
    </source>
</evidence>
<sequence>MRKQAGFTLIEIMLVVVLLSLTAVTVVLNLPDNRQDLAKEEARRFYHRLQLLNEDAILNGQDYGIRLEESRLTYRFLTLKAEGWQEYDSRFYGETQLEDTLVWEFVPGGGAWEHSEGLFEPGSLFDEDMFADLEQDTVLKPPQLLVMSSGEITPFRLTIYPKGEPEEQGWQIVGKESGQVLLLAPGEADESDR</sequence>
<dbReference type="OrthoDB" id="5730913at2"/>